<accession>A0A498JKK1</accession>
<proteinExistence type="predicted"/>
<evidence type="ECO:0000313" key="2">
    <source>
        <dbReference type="Proteomes" id="UP000290289"/>
    </source>
</evidence>
<protein>
    <recommendedName>
        <fullName evidence="3">KEN domain-containing protein</fullName>
    </recommendedName>
</protein>
<sequence>MWWLKSIKRILKSIASTHKQKLTHSGLDRHSSYVIQDGELKLINIKSQNAIMYEASMRNDSIQFRDFLRERLPKTWRDLNLFLDFFDKPIEFESYVEKLIRHHFLMSSQKRLKYFFRIGQAFEQNIIFNIMFQVDPFSRYMGWNSTRMYNRMSQDLKATIDYGKSRWITYEGHLLVSLVTFLRNVYVHRANSGKYEVLDKEVNRLYPGFLSNLHELLPSKEELNQPTVQM</sequence>
<dbReference type="AlphaFoldDB" id="A0A498JKK1"/>
<comment type="caution">
    <text evidence="1">The sequence shown here is derived from an EMBL/GenBank/DDBJ whole genome shotgun (WGS) entry which is preliminary data.</text>
</comment>
<evidence type="ECO:0008006" key="3">
    <source>
        <dbReference type="Google" id="ProtNLM"/>
    </source>
</evidence>
<evidence type="ECO:0000313" key="1">
    <source>
        <dbReference type="EMBL" id="RXH96258.1"/>
    </source>
</evidence>
<dbReference type="EMBL" id="RDQH01000332">
    <property type="protein sequence ID" value="RXH96258.1"/>
    <property type="molecule type" value="Genomic_DNA"/>
</dbReference>
<reference evidence="1 2" key="1">
    <citation type="submission" date="2018-10" db="EMBL/GenBank/DDBJ databases">
        <title>A high-quality apple genome assembly.</title>
        <authorList>
            <person name="Hu J."/>
        </authorList>
    </citation>
    <scope>NUCLEOTIDE SEQUENCE [LARGE SCALE GENOMIC DNA]</scope>
    <source>
        <strain evidence="2">cv. HFTH1</strain>
        <tissue evidence="1">Young leaf</tissue>
    </source>
</reference>
<dbReference type="Proteomes" id="UP000290289">
    <property type="component" value="Chromosome 6"/>
</dbReference>
<keyword evidence="2" id="KW-1185">Reference proteome</keyword>
<organism evidence="1 2">
    <name type="scientific">Malus domestica</name>
    <name type="common">Apple</name>
    <name type="synonym">Pyrus malus</name>
    <dbReference type="NCBI Taxonomy" id="3750"/>
    <lineage>
        <taxon>Eukaryota</taxon>
        <taxon>Viridiplantae</taxon>
        <taxon>Streptophyta</taxon>
        <taxon>Embryophyta</taxon>
        <taxon>Tracheophyta</taxon>
        <taxon>Spermatophyta</taxon>
        <taxon>Magnoliopsida</taxon>
        <taxon>eudicotyledons</taxon>
        <taxon>Gunneridae</taxon>
        <taxon>Pentapetalae</taxon>
        <taxon>rosids</taxon>
        <taxon>fabids</taxon>
        <taxon>Rosales</taxon>
        <taxon>Rosaceae</taxon>
        <taxon>Amygdaloideae</taxon>
        <taxon>Maleae</taxon>
        <taxon>Malus</taxon>
    </lineage>
</organism>
<name>A0A498JKK1_MALDO</name>
<gene>
    <name evidence="1" type="ORF">DVH24_008762</name>
</gene>